<evidence type="ECO:0000313" key="3">
    <source>
        <dbReference type="EMBL" id="MFD1531704.1"/>
    </source>
</evidence>
<dbReference type="EMBL" id="JBHUCP010000014">
    <property type="protein sequence ID" value="MFD1531704.1"/>
    <property type="molecule type" value="Genomic_DNA"/>
</dbReference>
<keyword evidence="2" id="KW-0472">Membrane</keyword>
<comment type="caution">
    <text evidence="3">The sequence shown here is derived from an EMBL/GenBank/DDBJ whole genome shotgun (WGS) entry which is preliminary data.</text>
</comment>
<evidence type="ECO:0000256" key="1">
    <source>
        <dbReference type="SAM" id="MobiDB-lite"/>
    </source>
</evidence>
<gene>
    <name evidence="3" type="ORF">ACFSCY_19920</name>
</gene>
<sequence length="222" mass="23800">MHTIHRVCAALCGGFLILFGCFGLGQRLPFFSTTGTIVLGLSTNGLLAAVSVIVGVILLASAVRSGHTASTVSMTLGGLFLLSGLVNALILGTSLNVLAFRMENVLFSFAVGAVLLITGAYGRVTGRLPLDNPYHRDMPAGPPPQSEEEIAQHARNLASAGELAEAERAYALHCADAEQMRRLEIVHQYRSGEERLRAWRESAQRAPGSDTMTRSRQRLNAN</sequence>
<keyword evidence="2" id="KW-0812">Transmembrane</keyword>
<feature type="compositionally biased region" description="Polar residues" evidence="1">
    <location>
        <begin position="210"/>
        <end position="222"/>
    </location>
</feature>
<name>A0ABW4FP13_9PSEU</name>
<evidence type="ECO:0000256" key="2">
    <source>
        <dbReference type="SAM" id="Phobius"/>
    </source>
</evidence>
<feature type="region of interest" description="Disordered" evidence="1">
    <location>
        <begin position="199"/>
        <end position="222"/>
    </location>
</feature>
<feature type="transmembrane region" description="Helical" evidence="2">
    <location>
        <begin position="75"/>
        <end position="99"/>
    </location>
</feature>
<dbReference type="Proteomes" id="UP001597145">
    <property type="component" value="Unassembled WGS sequence"/>
</dbReference>
<keyword evidence="2" id="KW-1133">Transmembrane helix</keyword>
<feature type="transmembrane region" description="Helical" evidence="2">
    <location>
        <begin position="37"/>
        <end position="63"/>
    </location>
</feature>
<protein>
    <submittedName>
        <fullName evidence="3">DUF4383 domain-containing protein</fullName>
    </submittedName>
</protein>
<accession>A0ABW4FP13</accession>
<dbReference type="PROSITE" id="PS51257">
    <property type="entry name" value="PROKAR_LIPOPROTEIN"/>
    <property type="match status" value="1"/>
</dbReference>
<dbReference type="RefSeq" id="WP_343979837.1">
    <property type="nucleotide sequence ID" value="NZ_BAAAJG010000011.1"/>
</dbReference>
<reference evidence="4" key="1">
    <citation type="journal article" date="2019" name="Int. J. Syst. Evol. Microbiol.">
        <title>The Global Catalogue of Microorganisms (GCM) 10K type strain sequencing project: providing services to taxonomists for standard genome sequencing and annotation.</title>
        <authorList>
            <consortium name="The Broad Institute Genomics Platform"/>
            <consortium name="The Broad Institute Genome Sequencing Center for Infectious Disease"/>
            <person name="Wu L."/>
            <person name="Ma J."/>
        </authorList>
    </citation>
    <scope>NUCLEOTIDE SEQUENCE [LARGE SCALE GENOMIC DNA]</scope>
    <source>
        <strain evidence="4">JCM 12165</strain>
    </source>
</reference>
<evidence type="ECO:0000313" key="4">
    <source>
        <dbReference type="Proteomes" id="UP001597145"/>
    </source>
</evidence>
<proteinExistence type="predicted"/>
<keyword evidence="4" id="KW-1185">Reference proteome</keyword>
<feature type="transmembrane region" description="Helical" evidence="2">
    <location>
        <begin position="105"/>
        <end position="124"/>
    </location>
</feature>
<dbReference type="Pfam" id="PF14325">
    <property type="entry name" value="DUF4383"/>
    <property type="match status" value="1"/>
</dbReference>
<organism evidence="3 4">
    <name type="scientific">Pseudonocardia aurantiaca</name>
    <dbReference type="NCBI Taxonomy" id="75290"/>
    <lineage>
        <taxon>Bacteria</taxon>
        <taxon>Bacillati</taxon>
        <taxon>Actinomycetota</taxon>
        <taxon>Actinomycetes</taxon>
        <taxon>Pseudonocardiales</taxon>
        <taxon>Pseudonocardiaceae</taxon>
        <taxon>Pseudonocardia</taxon>
    </lineage>
</organism>